<dbReference type="FunFam" id="3.10.50.40:FF:000045">
    <property type="entry name" value="Peptidyl-prolyl cis-trans isomerase"/>
    <property type="match status" value="1"/>
</dbReference>
<dbReference type="GO" id="GO:0003755">
    <property type="term" value="F:peptidyl-prolyl cis-trans isomerase activity"/>
    <property type="evidence" value="ECO:0007669"/>
    <property type="project" value="UniProtKB-KW"/>
</dbReference>
<organism evidence="9">
    <name type="scientific">hydrothermal vent metagenome</name>
    <dbReference type="NCBI Taxonomy" id="652676"/>
    <lineage>
        <taxon>unclassified sequences</taxon>
        <taxon>metagenomes</taxon>
        <taxon>ecological metagenomes</taxon>
    </lineage>
</organism>
<dbReference type="InterPro" id="IPR036944">
    <property type="entry name" value="PPIase_FKBP_N_sf"/>
</dbReference>
<dbReference type="PROSITE" id="PS50059">
    <property type="entry name" value="FKBP_PPIASE"/>
    <property type="match status" value="1"/>
</dbReference>
<dbReference type="PRINTS" id="PR01730">
    <property type="entry name" value="INFPOTNTIATR"/>
</dbReference>
<comment type="catalytic activity">
    <reaction evidence="1">
        <text>[protein]-peptidylproline (omega=180) = [protein]-peptidylproline (omega=0)</text>
        <dbReference type="Rhea" id="RHEA:16237"/>
        <dbReference type="Rhea" id="RHEA-COMP:10747"/>
        <dbReference type="Rhea" id="RHEA-COMP:10748"/>
        <dbReference type="ChEBI" id="CHEBI:83833"/>
        <dbReference type="ChEBI" id="CHEBI:83834"/>
        <dbReference type="EC" id="5.2.1.8"/>
    </reaction>
</comment>
<keyword evidence="5" id="KW-0697">Rotamase</keyword>
<dbReference type="GO" id="GO:0006457">
    <property type="term" value="P:protein folding"/>
    <property type="evidence" value="ECO:0007669"/>
    <property type="project" value="InterPro"/>
</dbReference>
<dbReference type="SUPFAM" id="SSF54534">
    <property type="entry name" value="FKBP-like"/>
    <property type="match status" value="1"/>
</dbReference>
<proteinExistence type="inferred from homology"/>
<evidence type="ECO:0000256" key="1">
    <source>
        <dbReference type="ARBA" id="ARBA00000971"/>
    </source>
</evidence>
<dbReference type="Gene3D" id="3.10.50.40">
    <property type="match status" value="1"/>
</dbReference>
<evidence type="ECO:0000256" key="5">
    <source>
        <dbReference type="ARBA" id="ARBA00023110"/>
    </source>
</evidence>
<evidence type="ECO:0000256" key="3">
    <source>
        <dbReference type="ARBA" id="ARBA00013194"/>
    </source>
</evidence>
<name>A0A3B1A7W0_9ZZZZ</name>
<comment type="similarity">
    <text evidence="2">Belongs to the FKBP-type PPIase family.</text>
</comment>
<accession>A0A3B1A7W0</accession>
<evidence type="ECO:0000256" key="6">
    <source>
        <dbReference type="ARBA" id="ARBA00023235"/>
    </source>
</evidence>
<protein>
    <recommendedName>
        <fullName evidence="3">peptidylprolyl isomerase</fullName>
        <ecNumber evidence="3">5.2.1.8</ecNumber>
    </recommendedName>
    <alternativeName>
        <fullName evidence="7">Rotamase</fullName>
    </alternativeName>
</protein>
<reference evidence="9" key="1">
    <citation type="submission" date="2018-06" db="EMBL/GenBank/DDBJ databases">
        <authorList>
            <person name="Zhirakovskaya E."/>
        </authorList>
    </citation>
    <scope>NUCLEOTIDE SEQUENCE</scope>
</reference>
<dbReference type="AlphaFoldDB" id="A0A3B1A7W0"/>
<keyword evidence="4" id="KW-0732">Signal</keyword>
<dbReference type="GO" id="GO:0016020">
    <property type="term" value="C:membrane"/>
    <property type="evidence" value="ECO:0007669"/>
    <property type="project" value="InterPro"/>
</dbReference>
<dbReference type="EC" id="5.2.1.8" evidence="3"/>
<dbReference type="Pfam" id="PF00254">
    <property type="entry name" value="FKBP_C"/>
    <property type="match status" value="1"/>
</dbReference>
<dbReference type="InterPro" id="IPR008104">
    <property type="entry name" value="INFPOTNTIATR"/>
</dbReference>
<dbReference type="InterPro" id="IPR046357">
    <property type="entry name" value="PPIase_dom_sf"/>
</dbReference>
<dbReference type="InterPro" id="IPR000774">
    <property type="entry name" value="PPIase_FKBP_N"/>
</dbReference>
<evidence type="ECO:0000256" key="7">
    <source>
        <dbReference type="ARBA" id="ARBA00029569"/>
    </source>
</evidence>
<dbReference type="EMBL" id="UOFU01000195">
    <property type="protein sequence ID" value="VAX00182.1"/>
    <property type="molecule type" value="Genomic_DNA"/>
</dbReference>
<evidence type="ECO:0000313" key="9">
    <source>
        <dbReference type="EMBL" id="VAX00182.1"/>
    </source>
</evidence>
<dbReference type="InterPro" id="IPR001179">
    <property type="entry name" value="PPIase_FKBP_dom"/>
</dbReference>
<dbReference type="Gene3D" id="1.10.287.460">
    <property type="entry name" value="Peptidyl-prolyl cis-trans isomerase, FKBP-type, N-terminal domain"/>
    <property type="match status" value="1"/>
</dbReference>
<evidence type="ECO:0000256" key="4">
    <source>
        <dbReference type="ARBA" id="ARBA00022729"/>
    </source>
</evidence>
<evidence type="ECO:0000259" key="8">
    <source>
        <dbReference type="PROSITE" id="PS50059"/>
    </source>
</evidence>
<sequence length="237" mass="25696">MKTASTALTITLGTLLLSSTLTASNALAADPSLKTEQEKFSYAIGYQVGQSFKREGLDIDSKALAQAIDDVLSDSELKLSTDEMRDIVESFQAKQAAERTARADKALEEGKAFLIANKEKTGVKELPSGVQYKVITSGSGKQPKATDSISAHYRGTLLNGEEFDSSYERGQPATFGVNQVIKGWQEILQMMREGDKWEVYIPAEMAYGAQGAGGNIGPNETLTFEIELIKVNEPDSQ</sequence>
<keyword evidence="6 9" id="KW-0413">Isomerase</keyword>
<dbReference type="Pfam" id="PF01346">
    <property type="entry name" value="FKBP_N"/>
    <property type="match status" value="1"/>
</dbReference>
<feature type="domain" description="PPIase FKBP-type" evidence="8">
    <location>
        <begin position="146"/>
        <end position="232"/>
    </location>
</feature>
<dbReference type="PANTHER" id="PTHR43811:SF19">
    <property type="entry name" value="39 KDA FK506-BINDING NUCLEAR PROTEIN"/>
    <property type="match status" value="1"/>
</dbReference>
<gene>
    <name evidence="9" type="ORF">MNBD_GAMMA20-1586</name>
</gene>
<dbReference type="PANTHER" id="PTHR43811">
    <property type="entry name" value="FKBP-TYPE PEPTIDYL-PROLYL CIS-TRANS ISOMERASE FKPA"/>
    <property type="match status" value="1"/>
</dbReference>
<evidence type="ECO:0000256" key="2">
    <source>
        <dbReference type="ARBA" id="ARBA00006577"/>
    </source>
</evidence>